<gene>
    <name evidence="3" type="ORF">P7K49_014326</name>
</gene>
<proteinExistence type="predicted"/>
<feature type="region of interest" description="Disordered" evidence="1">
    <location>
        <begin position="77"/>
        <end position="119"/>
    </location>
</feature>
<sequence>MAAAALGVSRVKGARVAGPLGAAAGHWAVRRSVGRQEPGAAAANRTTRHGVGWAAAGGSVQPASSAKEAAHVVRLQPLPRGFPHPPRDQGLYGGQGPTGGSACPGADRRPPELTGSRQSFQKAMGNPCEFFVDIM</sequence>
<evidence type="ECO:0000313" key="4">
    <source>
        <dbReference type="Proteomes" id="UP001266305"/>
    </source>
</evidence>
<dbReference type="Pfam" id="PF12316">
    <property type="entry name" value="Dsh_C"/>
    <property type="match status" value="1"/>
</dbReference>
<reference evidence="3 4" key="1">
    <citation type="submission" date="2023-05" db="EMBL/GenBank/DDBJ databases">
        <title>B98-5 Cell Line De Novo Hybrid Assembly: An Optical Mapping Approach.</title>
        <authorList>
            <person name="Kananen K."/>
            <person name="Auerbach J.A."/>
            <person name="Kautto E."/>
            <person name="Blachly J.S."/>
        </authorList>
    </citation>
    <scope>NUCLEOTIDE SEQUENCE [LARGE SCALE GENOMIC DNA]</scope>
    <source>
        <strain evidence="3">B95-8</strain>
        <tissue evidence="3">Cell line</tissue>
    </source>
</reference>
<dbReference type="Proteomes" id="UP001266305">
    <property type="component" value="Unassembled WGS sequence"/>
</dbReference>
<organism evidence="3 4">
    <name type="scientific">Saguinus oedipus</name>
    <name type="common">Cotton-top tamarin</name>
    <name type="synonym">Oedipomidas oedipus</name>
    <dbReference type="NCBI Taxonomy" id="9490"/>
    <lineage>
        <taxon>Eukaryota</taxon>
        <taxon>Metazoa</taxon>
        <taxon>Chordata</taxon>
        <taxon>Craniata</taxon>
        <taxon>Vertebrata</taxon>
        <taxon>Euteleostomi</taxon>
        <taxon>Mammalia</taxon>
        <taxon>Eutheria</taxon>
        <taxon>Euarchontoglires</taxon>
        <taxon>Primates</taxon>
        <taxon>Haplorrhini</taxon>
        <taxon>Platyrrhini</taxon>
        <taxon>Cebidae</taxon>
        <taxon>Callitrichinae</taxon>
        <taxon>Saguinus</taxon>
    </lineage>
</organism>
<dbReference type="EMBL" id="JASSZA010000006">
    <property type="protein sequence ID" value="KAK2109161.1"/>
    <property type="molecule type" value="Genomic_DNA"/>
</dbReference>
<dbReference type="InterPro" id="IPR024580">
    <property type="entry name" value="Dishevelled_C-dom"/>
</dbReference>
<keyword evidence="4" id="KW-1185">Reference proteome</keyword>
<name>A0ABQ9VJ38_SAGOE</name>
<protein>
    <recommendedName>
        <fullName evidence="2">Dishevelled C-terminal domain-containing protein</fullName>
    </recommendedName>
</protein>
<evidence type="ECO:0000313" key="3">
    <source>
        <dbReference type="EMBL" id="KAK2109161.1"/>
    </source>
</evidence>
<evidence type="ECO:0000259" key="2">
    <source>
        <dbReference type="Pfam" id="PF12316"/>
    </source>
</evidence>
<evidence type="ECO:0000256" key="1">
    <source>
        <dbReference type="SAM" id="MobiDB-lite"/>
    </source>
</evidence>
<comment type="caution">
    <text evidence="3">The sequence shown here is derived from an EMBL/GenBank/DDBJ whole genome shotgun (WGS) entry which is preliminary data.</text>
</comment>
<feature type="domain" description="Dishevelled C-terminal" evidence="2">
    <location>
        <begin position="31"/>
        <end position="125"/>
    </location>
</feature>
<accession>A0ABQ9VJ38</accession>